<evidence type="ECO:0000313" key="5">
    <source>
        <dbReference type="Proteomes" id="UP001196413"/>
    </source>
</evidence>
<evidence type="ECO:0000256" key="2">
    <source>
        <dbReference type="ARBA" id="ARBA00023186"/>
    </source>
</evidence>
<evidence type="ECO:0000256" key="3">
    <source>
        <dbReference type="SAM" id="Coils"/>
    </source>
</evidence>
<dbReference type="AlphaFoldDB" id="A0AAD5NBR4"/>
<dbReference type="EMBL" id="JAHQIW010004567">
    <property type="protein sequence ID" value="KAJ1362954.1"/>
    <property type="molecule type" value="Genomic_DNA"/>
</dbReference>
<dbReference type="InterPro" id="IPR013805">
    <property type="entry name" value="GrpE_CC"/>
</dbReference>
<reference evidence="4" key="1">
    <citation type="submission" date="2021-06" db="EMBL/GenBank/DDBJ databases">
        <title>Parelaphostrongylus tenuis whole genome reference sequence.</title>
        <authorList>
            <person name="Garwood T.J."/>
            <person name="Larsen P.A."/>
            <person name="Fountain-Jones N.M."/>
            <person name="Garbe J.R."/>
            <person name="Macchietto M.G."/>
            <person name="Kania S.A."/>
            <person name="Gerhold R.W."/>
            <person name="Richards J.E."/>
            <person name="Wolf T.M."/>
        </authorList>
    </citation>
    <scope>NUCLEOTIDE SEQUENCE</scope>
    <source>
        <strain evidence="4">MNPRO001-30</strain>
        <tissue evidence="4">Meninges</tissue>
    </source>
</reference>
<protein>
    <submittedName>
        <fullName evidence="4">Uncharacterized protein</fullName>
    </submittedName>
</protein>
<accession>A0AAD5NBR4</accession>
<dbReference type="Proteomes" id="UP001196413">
    <property type="component" value="Unassembled WGS sequence"/>
</dbReference>
<keyword evidence="3" id="KW-0175">Coiled coil</keyword>
<keyword evidence="5" id="KW-1185">Reference proteome</keyword>
<evidence type="ECO:0000256" key="1">
    <source>
        <dbReference type="ARBA" id="ARBA00009054"/>
    </source>
</evidence>
<comment type="similarity">
    <text evidence="1">Belongs to the GrpE family.</text>
</comment>
<proteinExistence type="inferred from homology"/>
<name>A0AAD5NBR4_PARTN</name>
<comment type="caution">
    <text evidence="4">The sequence shown here is derived from an EMBL/GenBank/DDBJ whole genome shotgun (WGS) entry which is preliminary data.</text>
</comment>
<gene>
    <name evidence="4" type="ORF">KIN20_022685</name>
</gene>
<organism evidence="4 5">
    <name type="scientific">Parelaphostrongylus tenuis</name>
    <name type="common">Meningeal worm</name>
    <dbReference type="NCBI Taxonomy" id="148309"/>
    <lineage>
        <taxon>Eukaryota</taxon>
        <taxon>Metazoa</taxon>
        <taxon>Ecdysozoa</taxon>
        <taxon>Nematoda</taxon>
        <taxon>Chromadorea</taxon>
        <taxon>Rhabditida</taxon>
        <taxon>Rhabditina</taxon>
        <taxon>Rhabditomorpha</taxon>
        <taxon>Strongyloidea</taxon>
        <taxon>Metastrongylidae</taxon>
        <taxon>Parelaphostrongylus</taxon>
    </lineage>
</organism>
<feature type="coiled-coil region" evidence="3">
    <location>
        <begin position="12"/>
        <end position="46"/>
    </location>
</feature>
<evidence type="ECO:0000313" key="4">
    <source>
        <dbReference type="EMBL" id="KAJ1362954.1"/>
    </source>
</evidence>
<keyword evidence="2" id="KW-0143">Chaperone</keyword>
<dbReference type="SUPFAM" id="SSF58014">
    <property type="entry name" value="Coiled-coil domain of nucleotide exchange factor GrpE"/>
    <property type="match status" value="1"/>
</dbReference>
<sequence length="142" mass="16740">MSVPELRTTLSISQLRAESDSTKHEMAQFKDEVTRLIAEIENIRMKREEEYTRLIALIKDIRLKHENEITGSTAQIKDIRLIERKIYVDLVERMLTEIVSYGRAVDIVRLSSAIYEIERSCIETKIERLRLGNKMLYRNLRS</sequence>